<keyword evidence="4" id="KW-0812">Transmembrane</keyword>
<sequence>MSFADRISFDGPDENGSPARRLVGVSVGMVYLLFPVADIVTGAFTGAKAVWACLLLMTYVGAYVLVVASSPSRLSLGRFIYPLFALVSVLGVTAALAFGGAWLSLPVYTVVLYAFALRPAHALIGMVLSLLVVIGGGVLHRDSWDTIAVLAVQVVTLGVLFISVRNTRALSHRLRLAQDEVARLAATEERLRIARDLHDLLGHSLSLIVLKSELAGRLAEESPRARQEIADIESVARKALTEVREAVTGYRQRSLAEELDSARAVLAAAGVAADVRVAGGPPPAVLDELFGWSVREGVTNVVRHAHATRCEITVTVSESGAVLEIVDDGDGGGGPYAMGSGLRGLTERVTGANGTVTVGDHRLRVLVPAVEYA</sequence>
<dbReference type="PANTHER" id="PTHR24421:SF63">
    <property type="entry name" value="SENSOR HISTIDINE KINASE DESK"/>
    <property type="match status" value="1"/>
</dbReference>
<dbReference type="InterPro" id="IPR011712">
    <property type="entry name" value="Sig_transdc_His_kin_sub3_dim/P"/>
</dbReference>
<evidence type="ECO:0000256" key="4">
    <source>
        <dbReference type="SAM" id="Phobius"/>
    </source>
</evidence>
<dbReference type="EMBL" id="JBHMCF010000036">
    <property type="protein sequence ID" value="MFB9473949.1"/>
    <property type="molecule type" value="Genomic_DNA"/>
</dbReference>
<dbReference type="InterPro" id="IPR050482">
    <property type="entry name" value="Sensor_HK_TwoCompSys"/>
</dbReference>
<keyword evidence="2 6" id="KW-0418">Kinase</keyword>
<dbReference type="InterPro" id="IPR036890">
    <property type="entry name" value="HATPase_C_sf"/>
</dbReference>
<dbReference type="SUPFAM" id="SSF55874">
    <property type="entry name" value="ATPase domain of HSP90 chaperone/DNA topoisomerase II/histidine kinase"/>
    <property type="match status" value="1"/>
</dbReference>
<evidence type="ECO:0000256" key="3">
    <source>
        <dbReference type="ARBA" id="ARBA00023012"/>
    </source>
</evidence>
<keyword evidence="3" id="KW-0902">Two-component regulatory system</keyword>
<feature type="transmembrane region" description="Helical" evidence="4">
    <location>
        <begin position="49"/>
        <end position="68"/>
    </location>
</feature>
<keyword evidence="4" id="KW-1133">Transmembrane helix</keyword>
<dbReference type="Gene3D" id="3.30.565.10">
    <property type="entry name" value="Histidine kinase-like ATPase, C-terminal domain"/>
    <property type="match status" value="1"/>
</dbReference>
<feature type="transmembrane region" description="Helical" evidence="4">
    <location>
        <begin position="111"/>
        <end position="134"/>
    </location>
</feature>
<feature type="transmembrane region" description="Helical" evidence="4">
    <location>
        <begin position="21"/>
        <end position="43"/>
    </location>
</feature>
<feature type="domain" description="Signal transduction histidine kinase subgroup 3 dimerisation and phosphoacceptor" evidence="5">
    <location>
        <begin position="189"/>
        <end position="254"/>
    </location>
</feature>
<evidence type="ECO:0000256" key="2">
    <source>
        <dbReference type="ARBA" id="ARBA00022777"/>
    </source>
</evidence>
<gene>
    <name evidence="6" type="ORF">ACFFR3_31005</name>
</gene>
<comment type="caution">
    <text evidence="6">The sequence shown here is derived from an EMBL/GenBank/DDBJ whole genome shotgun (WGS) entry which is preliminary data.</text>
</comment>
<protein>
    <submittedName>
        <fullName evidence="6">Sensor histidine kinase</fullName>
    </submittedName>
</protein>
<keyword evidence="1" id="KW-0808">Transferase</keyword>
<feature type="transmembrane region" description="Helical" evidence="4">
    <location>
        <begin position="80"/>
        <end position="105"/>
    </location>
</feature>
<name>A0ABV5NWA2_9ACTN</name>
<dbReference type="RefSeq" id="WP_345386076.1">
    <property type="nucleotide sequence ID" value="NZ_BAAAXS010000001.1"/>
</dbReference>
<organism evidence="6 7">
    <name type="scientific">Nonomuraea salmonea</name>
    <dbReference type="NCBI Taxonomy" id="46181"/>
    <lineage>
        <taxon>Bacteria</taxon>
        <taxon>Bacillati</taxon>
        <taxon>Actinomycetota</taxon>
        <taxon>Actinomycetes</taxon>
        <taxon>Streptosporangiales</taxon>
        <taxon>Streptosporangiaceae</taxon>
        <taxon>Nonomuraea</taxon>
    </lineage>
</organism>
<reference evidence="6 7" key="1">
    <citation type="submission" date="2024-09" db="EMBL/GenBank/DDBJ databases">
        <authorList>
            <person name="Sun Q."/>
            <person name="Mori K."/>
        </authorList>
    </citation>
    <scope>NUCLEOTIDE SEQUENCE [LARGE SCALE GENOMIC DNA]</scope>
    <source>
        <strain evidence="6 7">JCM 3324</strain>
    </source>
</reference>
<evidence type="ECO:0000259" key="5">
    <source>
        <dbReference type="Pfam" id="PF07730"/>
    </source>
</evidence>
<dbReference type="Gene3D" id="1.20.5.1930">
    <property type="match status" value="1"/>
</dbReference>
<dbReference type="Pfam" id="PF07730">
    <property type="entry name" value="HisKA_3"/>
    <property type="match status" value="1"/>
</dbReference>
<accession>A0ABV5NWA2</accession>
<evidence type="ECO:0000256" key="1">
    <source>
        <dbReference type="ARBA" id="ARBA00022679"/>
    </source>
</evidence>
<keyword evidence="7" id="KW-1185">Reference proteome</keyword>
<feature type="transmembrane region" description="Helical" evidence="4">
    <location>
        <begin position="146"/>
        <end position="164"/>
    </location>
</feature>
<keyword evidence="4" id="KW-0472">Membrane</keyword>
<evidence type="ECO:0000313" key="7">
    <source>
        <dbReference type="Proteomes" id="UP001589568"/>
    </source>
</evidence>
<dbReference type="Proteomes" id="UP001589568">
    <property type="component" value="Unassembled WGS sequence"/>
</dbReference>
<proteinExistence type="predicted"/>
<dbReference type="PANTHER" id="PTHR24421">
    <property type="entry name" value="NITRATE/NITRITE SENSOR PROTEIN NARX-RELATED"/>
    <property type="match status" value="1"/>
</dbReference>
<evidence type="ECO:0000313" key="6">
    <source>
        <dbReference type="EMBL" id="MFB9473949.1"/>
    </source>
</evidence>
<dbReference type="GO" id="GO:0016301">
    <property type="term" value="F:kinase activity"/>
    <property type="evidence" value="ECO:0007669"/>
    <property type="project" value="UniProtKB-KW"/>
</dbReference>